<dbReference type="Proteomes" id="UP000199206">
    <property type="component" value="Unassembled WGS sequence"/>
</dbReference>
<keyword evidence="1" id="KW-0812">Transmembrane</keyword>
<evidence type="ECO:0000256" key="1">
    <source>
        <dbReference type="SAM" id="Phobius"/>
    </source>
</evidence>
<keyword evidence="1" id="KW-0472">Membrane</keyword>
<keyword evidence="1" id="KW-1133">Transmembrane helix</keyword>
<sequence length="65" mass="6871">MEHVSAALASIDSKLDKVNDKLVQLPTKADLRSWQWQWIATGVGIIALTVGGITGGLSLIAHFAG</sequence>
<dbReference type="AlphaFoldDB" id="A0A1H7Z9R1"/>
<reference evidence="3" key="1">
    <citation type="submission" date="2016-10" db="EMBL/GenBank/DDBJ databases">
        <authorList>
            <person name="Varghese N."/>
            <person name="Submissions S."/>
        </authorList>
    </citation>
    <scope>NUCLEOTIDE SEQUENCE [LARGE SCALE GENOMIC DNA]</scope>
    <source>
        <strain evidence="3">S6-262</strain>
    </source>
</reference>
<dbReference type="EMBL" id="FOCF01000001">
    <property type="protein sequence ID" value="SEM55056.1"/>
    <property type="molecule type" value="Genomic_DNA"/>
</dbReference>
<gene>
    <name evidence="2" type="ORF">SAMN05192583_0593</name>
</gene>
<organism evidence="2 3">
    <name type="scientific">Sphingomonas gellani</name>
    <dbReference type="NCBI Taxonomy" id="1166340"/>
    <lineage>
        <taxon>Bacteria</taxon>
        <taxon>Pseudomonadati</taxon>
        <taxon>Pseudomonadota</taxon>
        <taxon>Alphaproteobacteria</taxon>
        <taxon>Sphingomonadales</taxon>
        <taxon>Sphingomonadaceae</taxon>
        <taxon>Sphingomonas</taxon>
    </lineage>
</organism>
<protein>
    <submittedName>
        <fullName evidence="2">Uncharacterized protein</fullName>
    </submittedName>
</protein>
<dbReference type="STRING" id="1166340.SAMN05192583_0593"/>
<name>A0A1H7Z9R1_9SPHN</name>
<evidence type="ECO:0000313" key="3">
    <source>
        <dbReference type="Proteomes" id="UP000199206"/>
    </source>
</evidence>
<proteinExistence type="predicted"/>
<keyword evidence="3" id="KW-1185">Reference proteome</keyword>
<accession>A0A1H7Z9R1</accession>
<evidence type="ECO:0000313" key="2">
    <source>
        <dbReference type="EMBL" id="SEM55056.1"/>
    </source>
</evidence>
<feature type="transmembrane region" description="Helical" evidence="1">
    <location>
        <begin position="38"/>
        <end position="64"/>
    </location>
</feature>